<keyword evidence="7" id="KW-0506">mRNA capping</keyword>
<comment type="subcellular location">
    <subcellularLocation>
        <location evidence="2">Cytoplasm</location>
    </subcellularLocation>
    <subcellularLocation>
        <location evidence="1">Nucleus</location>
    </subcellularLocation>
</comment>
<name>A0AAV5DBV5_ELECO</name>
<dbReference type="GO" id="GO:0008380">
    <property type="term" value="P:RNA splicing"/>
    <property type="evidence" value="ECO:0007669"/>
    <property type="project" value="UniProtKB-KW"/>
</dbReference>
<dbReference type="InterPro" id="IPR027159">
    <property type="entry name" value="CBP80"/>
</dbReference>
<keyword evidence="6" id="KW-0507">mRNA processing</keyword>
<dbReference type="FunFam" id="1.25.40.180:FF:000029">
    <property type="entry name" value="Nuclear cap-binding protein"/>
    <property type="match status" value="1"/>
</dbReference>
<comment type="subunit">
    <text evidence="12">Component of the nuclear cap-binding complex (CBC), a heterodimer composed of ABH1/CBP80 and CBP20 that interacts with m7GpppG-capped RNA.</text>
</comment>
<dbReference type="GO" id="GO:0000339">
    <property type="term" value="F:RNA cap binding"/>
    <property type="evidence" value="ECO:0007669"/>
    <property type="project" value="InterPro"/>
</dbReference>
<evidence type="ECO:0000256" key="7">
    <source>
        <dbReference type="ARBA" id="ARBA00023042"/>
    </source>
</evidence>
<comment type="caution">
    <text evidence="15">The sequence shown here is derived from an EMBL/GenBank/DDBJ whole genome shotgun (WGS) entry which is preliminary data.</text>
</comment>
<accession>A0AAV5DBV5</accession>
<keyword evidence="16" id="KW-1185">Reference proteome</keyword>
<dbReference type="Pfam" id="PF09090">
    <property type="entry name" value="MIF4G_like_2"/>
    <property type="match status" value="1"/>
</dbReference>
<evidence type="ECO:0000256" key="13">
    <source>
        <dbReference type="SAM" id="MobiDB-lite"/>
    </source>
</evidence>
<dbReference type="SMART" id="SM00543">
    <property type="entry name" value="MIF4G"/>
    <property type="match status" value="1"/>
</dbReference>
<dbReference type="Proteomes" id="UP001054889">
    <property type="component" value="Unassembled WGS sequence"/>
</dbReference>
<keyword evidence="9" id="KW-0508">mRNA splicing</keyword>
<keyword evidence="10" id="KW-0539">Nucleus</keyword>
<feature type="region of interest" description="Disordered" evidence="13">
    <location>
        <begin position="883"/>
        <end position="902"/>
    </location>
</feature>
<reference evidence="15" key="2">
    <citation type="submission" date="2021-12" db="EMBL/GenBank/DDBJ databases">
        <title>Resequencing data analysis of finger millet.</title>
        <authorList>
            <person name="Hatakeyama M."/>
            <person name="Aluri S."/>
            <person name="Balachadran M.T."/>
            <person name="Sivarajan S.R."/>
            <person name="Poveda L."/>
            <person name="Shimizu-Inatsugi R."/>
            <person name="Schlapbach R."/>
            <person name="Sreeman S.M."/>
            <person name="Shimizu K.K."/>
        </authorList>
    </citation>
    <scope>NUCLEOTIDE SEQUENCE</scope>
</reference>
<dbReference type="GO" id="GO:0005737">
    <property type="term" value="C:cytoplasm"/>
    <property type="evidence" value="ECO:0007669"/>
    <property type="project" value="UniProtKB-SubCell"/>
</dbReference>
<gene>
    <name evidence="15" type="primary">ga25781</name>
    <name evidence="15" type="ORF">PR202_ga25781</name>
</gene>
<evidence type="ECO:0000313" key="16">
    <source>
        <dbReference type="Proteomes" id="UP001054889"/>
    </source>
</evidence>
<dbReference type="PANTHER" id="PTHR12412">
    <property type="entry name" value="CAP BINDING PROTEIN"/>
    <property type="match status" value="1"/>
</dbReference>
<evidence type="ECO:0000313" key="15">
    <source>
        <dbReference type="EMBL" id="GJN07908.1"/>
    </source>
</evidence>
<dbReference type="GO" id="GO:0005634">
    <property type="term" value="C:nucleus"/>
    <property type="evidence" value="ECO:0007669"/>
    <property type="project" value="UniProtKB-SubCell"/>
</dbReference>
<organism evidence="15 16">
    <name type="scientific">Eleusine coracana subsp. coracana</name>
    <dbReference type="NCBI Taxonomy" id="191504"/>
    <lineage>
        <taxon>Eukaryota</taxon>
        <taxon>Viridiplantae</taxon>
        <taxon>Streptophyta</taxon>
        <taxon>Embryophyta</taxon>
        <taxon>Tracheophyta</taxon>
        <taxon>Spermatophyta</taxon>
        <taxon>Magnoliopsida</taxon>
        <taxon>Liliopsida</taxon>
        <taxon>Poales</taxon>
        <taxon>Poaceae</taxon>
        <taxon>PACMAD clade</taxon>
        <taxon>Chloridoideae</taxon>
        <taxon>Cynodonteae</taxon>
        <taxon>Eleusininae</taxon>
        <taxon>Eleusine</taxon>
    </lineage>
</organism>
<proteinExistence type="inferred from homology"/>
<dbReference type="GO" id="GO:0000184">
    <property type="term" value="P:nuclear-transcribed mRNA catabolic process, nonsense-mediated decay"/>
    <property type="evidence" value="ECO:0007669"/>
    <property type="project" value="TreeGrafter"/>
</dbReference>
<protein>
    <recommendedName>
        <fullName evidence="4">Nuclear cap-binding protein subunit 1</fullName>
    </recommendedName>
    <alternativeName>
        <fullName evidence="11">80 kDa nuclear cap-binding protein</fullName>
    </alternativeName>
</protein>
<evidence type="ECO:0000256" key="3">
    <source>
        <dbReference type="ARBA" id="ARBA00007413"/>
    </source>
</evidence>
<dbReference type="EMBL" id="BQKI01000015">
    <property type="protein sequence ID" value="GJN07908.1"/>
    <property type="molecule type" value="Genomic_DNA"/>
</dbReference>
<dbReference type="AlphaFoldDB" id="A0AAV5DBV5"/>
<dbReference type="InterPro" id="IPR015172">
    <property type="entry name" value="MIF4G-like_typ-1"/>
</dbReference>
<dbReference type="FunFam" id="1.25.40.180:FF:000040">
    <property type="entry name" value="Nuclear cap-binding protein subunit 1"/>
    <property type="match status" value="1"/>
</dbReference>
<sequence>MSAGWRTLLLRIGDRCPEYGGSADQKEHIETCHGALSREYEHSKEAIFEFLLQCAEQLPHKIPFFGVLIGLINLENEDFAKAIVDTTQANLQDALHNENRDRIRILLRFLSGLMCSKVVAPSSIIEMFETLVSSAATILDEETGNPSWQPRADFYVYCILASLPWGGQELFEQVPDEFERVLVGIQSYIGIRRHFDDIAFSVFETDEGHSPNKKDFMEDLWERIQALSRNGWRVKVVCIKAFTIFLLKIFCLGNILYCVILKLLFRCSYNPSQLRENLITSMTVPKPHLSFEAQLVDGKSHRVSPISCPPPTLSQSSSEILKGQEKHEADLKYPQRLRRLHIFPANKAENMQPVDRFVVEECILDVLLFFNGCRKECAFYLVSLPVSFRYEYLMAETIFSQLLLLPNPPFNPIYYTLVIIDLCKALPGAFPSVVVGAVHALFDRISNMDMECRTRLILWFSHHLSNFQFIWPWQEWSYVKDLPKWAPQRVFVQEVLEREVRLSYFEKIKQDLAKSHLQSIEDAAELEELLPPKAGPNFKYHSDESNENTDGHRSSKELVGMIRGKKTIRDIISWVEEQIIPANDAEFALAVVSQTLLDVGSKSFTHLITVLERYGQVISKLCPNEEMQLMLMDEIGAYWKNSTQMTAIAIDRMMGYRMLSNLAIVKWVFSPANVEQFHVSDRPWEILRNAVSKTYNRISDLRKDIQSLKKGLQVAKEVSAKAVKELEEAKSVLEIVEGQPAPAERPGRLRRLQVHADKAKHEEITTEESLEAKGALLVRALEESKEKSLKQQLRLPAPVSATRSSRTDACTGVRYPVRYPSGRLAYFGHLVCQELLKLLFKSFVDVLTERLPPVSADGEIPNLRAGELNVNFAAHDPETATMEIDNENGADNNSDPNGQDPKNGYNIGELEQWCLCTLGYLKSFSRQYATEIWSHIAMLDEEVFAGDIHPLIRKAAFSGLCRFPSEGSH</sequence>
<evidence type="ECO:0000256" key="4">
    <source>
        <dbReference type="ARBA" id="ARBA00019879"/>
    </source>
</evidence>
<keyword evidence="8" id="KW-0943">RNA-mediated gene silencing</keyword>
<dbReference type="InterPro" id="IPR003890">
    <property type="entry name" value="MIF4G-like_typ-3"/>
</dbReference>
<dbReference type="SUPFAM" id="SSF48371">
    <property type="entry name" value="ARM repeat"/>
    <property type="match status" value="3"/>
</dbReference>
<feature type="domain" description="MIF4G" evidence="14">
    <location>
        <begin position="9"/>
        <end position="228"/>
    </location>
</feature>
<evidence type="ECO:0000256" key="10">
    <source>
        <dbReference type="ARBA" id="ARBA00023242"/>
    </source>
</evidence>
<dbReference type="GO" id="GO:0006406">
    <property type="term" value="P:mRNA export from nucleus"/>
    <property type="evidence" value="ECO:0007669"/>
    <property type="project" value="InterPro"/>
</dbReference>
<evidence type="ECO:0000256" key="12">
    <source>
        <dbReference type="ARBA" id="ARBA00063743"/>
    </source>
</evidence>
<dbReference type="GO" id="GO:0006370">
    <property type="term" value="P:7-methylguanosine mRNA capping"/>
    <property type="evidence" value="ECO:0007669"/>
    <property type="project" value="UniProtKB-KW"/>
</dbReference>
<dbReference type="GO" id="GO:0005846">
    <property type="term" value="C:nuclear cap binding complex"/>
    <property type="evidence" value="ECO:0007669"/>
    <property type="project" value="InterPro"/>
</dbReference>
<evidence type="ECO:0000256" key="2">
    <source>
        <dbReference type="ARBA" id="ARBA00004496"/>
    </source>
</evidence>
<dbReference type="PANTHER" id="PTHR12412:SF2">
    <property type="entry name" value="NUCLEAR CAP-BINDING PROTEIN SUBUNIT 1"/>
    <property type="match status" value="1"/>
</dbReference>
<comment type="similarity">
    <text evidence="3">Belongs to the NCBP1 family.</text>
</comment>
<evidence type="ECO:0000256" key="8">
    <source>
        <dbReference type="ARBA" id="ARBA00023158"/>
    </source>
</evidence>
<dbReference type="InterPro" id="IPR016024">
    <property type="entry name" value="ARM-type_fold"/>
</dbReference>
<dbReference type="Pfam" id="PF02854">
    <property type="entry name" value="MIF4G"/>
    <property type="match status" value="1"/>
</dbReference>
<dbReference type="InterPro" id="IPR015174">
    <property type="entry name" value="MIF4G-like_typ-2"/>
</dbReference>
<dbReference type="Pfam" id="PF09088">
    <property type="entry name" value="MIF4G_like"/>
    <property type="match status" value="1"/>
</dbReference>
<evidence type="ECO:0000259" key="14">
    <source>
        <dbReference type="SMART" id="SM00543"/>
    </source>
</evidence>
<evidence type="ECO:0000256" key="1">
    <source>
        <dbReference type="ARBA" id="ARBA00004123"/>
    </source>
</evidence>
<dbReference type="GO" id="GO:0031047">
    <property type="term" value="P:regulatory ncRNA-mediated gene silencing"/>
    <property type="evidence" value="ECO:0007669"/>
    <property type="project" value="UniProtKB-KW"/>
</dbReference>
<reference evidence="15" key="1">
    <citation type="journal article" date="2018" name="DNA Res.">
        <title>Multiple hybrid de novo genome assembly of finger millet, an orphan allotetraploid crop.</title>
        <authorList>
            <person name="Hatakeyama M."/>
            <person name="Aluri S."/>
            <person name="Balachadran M.T."/>
            <person name="Sivarajan S.R."/>
            <person name="Patrignani A."/>
            <person name="Gruter S."/>
            <person name="Poveda L."/>
            <person name="Shimizu-Inatsugi R."/>
            <person name="Baeten J."/>
            <person name="Francoijs K.J."/>
            <person name="Nataraja K.N."/>
            <person name="Reddy Y.A.N."/>
            <person name="Phadnis S."/>
            <person name="Ravikumar R.L."/>
            <person name="Schlapbach R."/>
            <person name="Sreeman S.M."/>
            <person name="Shimizu K.K."/>
        </authorList>
    </citation>
    <scope>NUCLEOTIDE SEQUENCE</scope>
</reference>
<evidence type="ECO:0000256" key="6">
    <source>
        <dbReference type="ARBA" id="ARBA00022664"/>
    </source>
</evidence>
<keyword evidence="5" id="KW-0963">Cytoplasm</keyword>
<dbReference type="GO" id="GO:0003729">
    <property type="term" value="F:mRNA binding"/>
    <property type="evidence" value="ECO:0007669"/>
    <property type="project" value="TreeGrafter"/>
</dbReference>
<evidence type="ECO:0000256" key="11">
    <source>
        <dbReference type="ARBA" id="ARBA00030965"/>
    </source>
</evidence>
<evidence type="ECO:0000256" key="9">
    <source>
        <dbReference type="ARBA" id="ARBA00023187"/>
    </source>
</evidence>
<dbReference type="Gene3D" id="1.25.40.180">
    <property type="match status" value="3"/>
</dbReference>
<evidence type="ECO:0000256" key="5">
    <source>
        <dbReference type="ARBA" id="ARBA00022490"/>
    </source>
</evidence>